<dbReference type="AlphaFoldDB" id="A0A1B6LGY9"/>
<accession>A0A1B6LGY9</accession>
<organism evidence="2">
    <name type="scientific">Graphocephala atropunctata</name>
    <dbReference type="NCBI Taxonomy" id="36148"/>
    <lineage>
        <taxon>Eukaryota</taxon>
        <taxon>Metazoa</taxon>
        <taxon>Ecdysozoa</taxon>
        <taxon>Arthropoda</taxon>
        <taxon>Hexapoda</taxon>
        <taxon>Insecta</taxon>
        <taxon>Pterygota</taxon>
        <taxon>Neoptera</taxon>
        <taxon>Paraneoptera</taxon>
        <taxon>Hemiptera</taxon>
        <taxon>Auchenorrhyncha</taxon>
        <taxon>Membracoidea</taxon>
        <taxon>Cicadellidae</taxon>
        <taxon>Cicadellinae</taxon>
        <taxon>Cicadellini</taxon>
        <taxon>Graphocephala</taxon>
    </lineage>
</organism>
<feature type="non-terminal residue" evidence="2">
    <location>
        <position position="112"/>
    </location>
</feature>
<gene>
    <name evidence="2" type="ORF">g.53830</name>
</gene>
<reference evidence="2" key="1">
    <citation type="submission" date="2015-11" db="EMBL/GenBank/DDBJ databases">
        <title>De novo transcriptome assembly of four potential Pierce s Disease insect vectors from Arizona vineyards.</title>
        <authorList>
            <person name="Tassone E.E."/>
        </authorList>
    </citation>
    <scope>NUCLEOTIDE SEQUENCE</scope>
</reference>
<evidence type="ECO:0000313" key="2">
    <source>
        <dbReference type="EMBL" id="JAT22844.1"/>
    </source>
</evidence>
<name>A0A1B6LGY9_9HEMI</name>
<dbReference type="EMBL" id="GEBQ01017133">
    <property type="protein sequence ID" value="JAT22844.1"/>
    <property type="molecule type" value="Transcribed_RNA"/>
</dbReference>
<evidence type="ECO:0000256" key="1">
    <source>
        <dbReference type="SAM" id="MobiDB-lite"/>
    </source>
</evidence>
<feature type="compositionally biased region" description="Low complexity" evidence="1">
    <location>
        <begin position="45"/>
        <end position="57"/>
    </location>
</feature>
<feature type="region of interest" description="Disordered" evidence="1">
    <location>
        <begin position="20"/>
        <end position="57"/>
    </location>
</feature>
<sequence>MDQRRSKDAPFHLLSYSGKRKRINRELQQEDLENDTPSEPTLINTSSSSEASTSSASIELNRVSSSLLLPVCDNTYINVEEDDFERTIMRFQKRLRTVTESENEERGFGHRK</sequence>
<protein>
    <submittedName>
        <fullName evidence="2">Uncharacterized protein</fullName>
    </submittedName>
</protein>
<proteinExistence type="predicted"/>